<dbReference type="PANTHER" id="PTHR11638">
    <property type="entry name" value="ATP-DEPENDENT CLP PROTEASE"/>
    <property type="match status" value="1"/>
</dbReference>
<keyword evidence="6 12" id="KW-0346">Stress response</keyword>
<dbReference type="Proteomes" id="UP000419138">
    <property type="component" value="Unassembled WGS sequence"/>
</dbReference>
<dbReference type="GO" id="GO:0005737">
    <property type="term" value="C:cytoplasm"/>
    <property type="evidence" value="ECO:0007669"/>
    <property type="project" value="UniProtKB-SubCell"/>
</dbReference>
<dbReference type="InterPro" id="IPR027417">
    <property type="entry name" value="P-loop_NTPase"/>
</dbReference>
<dbReference type="Pfam" id="PF07724">
    <property type="entry name" value="AAA_2"/>
    <property type="match status" value="1"/>
</dbReference>
<comment type="subunit">
    <text evidence="12">Homohexamer; The oligomerization is ATP-dependent.</text>
</comment>
<keyword evidence="8 11" id="KW-0143">Chaperone</keyword>
<dbReference type="InterPro" id="IPR003959">
    <property type="entry name" value="ATPase_AAA_core"/>
</dbReference>
<evidence type="ECO:0000256" key="11">
    <source>
        <dbReference type="RuleBase" id="RU004432"/>
    </source>
</evidence>
<comment type="subcellular location">
    <subcellularLocation>
        <location evidence="1 12">Cytoplasm</location>
    </subcellularLocation>
</comment>
<dbReference type="InterPro" id="IPR001270">
    <property type="entry name" value="ClpA/B"/>
</dbReference>
<keyword evidence="4 11" id="KW-0547">Nucleotide-binding</keyword>
<dbReference type="SMART" id="SM01086">
    <property type="entry name" value="ClpB_D2-small"/>
    <property type="match status" value="1"/>
</dbReference>
<dbReference type="InterPro" id="IPR019489">
    <property type="entry name" value="Clp_ATPase_C"/>
</dbReference>
<dbReference type="InterPro" id="IPR050130">
    <property type="entry name" value="ClpA_ClpB"/>
</dbReference>
<evidence type="ECO:0000256" key="7">
    <source>
        <dbReference type="ARBA" id="ARBA00023054"/>
    </source>
</evidence>
<keyword evidence="7 12" id="KW-0175">Coiled coil</keyword>
<keyword evidence="5 11" id="KW-0067">ATP-binding</keyword>
<evidence type="ECO:0000256" key="5">
    <source>
        <dbReference type="ARBA" id="ARBA00022840"/>
    </source>
</evidence>
<dbReference type="GO" id="GO:0005524">
    <property type="term" value="F:ATP binding"/>
    <property type="evidence" value="ECO:0007669"/>
    <property type="project" value="UniProtKB-UniRule"/>
</dbReference>
<evidence type="ECO:0000256" key="3">
    <source>
        <dbReference type="ARBA" id="ARBA00022737"/>
    </source>
</evidence>
<evidence type="ECO:0000256" key="4">
    <source>
        <dbReference type="ARBA" id="ARBA00022741"/>
    </source>
</evidence>
<evidence type="ECO:0000256" key="10">
    <source>
        <dbReference type="PROSITE-ProRule" id="PRU01251"/>
    </source>
</evidence>
<dbReference type="SMART" id="SM00382">
    <property type="entry name" value="AAA"/>
    <property type="match status" value="2"/>
</dbReference>
<comment type="caution">
    <text evidence="14">The sequence shown here is derived from an EMBL/GenBank/DDBJ whole genome shotgun (WGS) entry which is preliminary data.</text>
</comment>
<dbReference type="InterPro" id="IPR003593">
    <property type="entry name" value="AAA+_ATPase"/>
</dbReference>
<dbReference type="FunFam" id="3.40.50.300:FF:000120">
    <property type="entry name" value="ATP-dependent chaperone ClpB"/>
    <property type="match status" value="1"/>
</dbReference>
<evidence type="ECO:0000256" key="9">
    <source>
        <dbReference type="ARBA" id="ARBA00026057"/>
    </source>
</evidence>
<dbReference type="PROSITE" id="PS00871">
    <property type="entry name" value="CLPAB_2"/>
    <property type="match status" value="1"/>
</dbReference>
<dbReference type="EMBL" id="VCLA01000004">
    <property type="protein sequence ID" value="MQS98768.1"/>
    <property type="molecule type" value="Genomic_DNA"/>
</dbReference>
<evidence type="ECO:0000313" key="14">
    <source>
        <dbReference type="EMBL" id="MQS98768.1"/>
    </source>
</evidence>
<comment type="subunit">
    <text evidence="9">Homohexamer. The oligomerization is ATP-dependent.</text>
</comment>
<dbReference type="InterPro" id="IPR018368">
    <property type="entry name" value="ClpA/B_CS1"/>
</dbReference>
<reference evidence="14 15" key="1">
    <citation type="submission" date="2019-05" db="EMBL/GenBank/DDBJ databases">
        <title>Comparative genomics and metabolomics analyses of clavulanic acid producing Streptomyces species provides insight into specialized metabolism and evolution of beta-lactam biosynthetic gene clusters.</title>
        <authorList>
            <person name="Moore M.A."/>
            <person name="Cruz-Morales P."/>
            <person name="Barona Gomez F."/>
            <person name="Kapil T."/>
        </authorList>
    </citation>
    <scope>NUCLEOTIDE SEQUENCE [LARGE SCALE GENOMIC DNA]</scope>
    <source>
        <strain evidence="14 15">NRRL 5741</strain>
    </source>
</reference>
<feature type="coiled-coil region" evidence="12">
    <location>
        <begin position="403"/>
        <end position="531"/>
    </location>
</feature>
<evidence type="ECO:0000256" key="1">
    <source>
        <dbReference type="ARBA" id="ARBA00004496"/>
    </source>
</evidence>
<dbReference type="InterPro" id="IPR036628">
    <property type="entry name" value="Clp_N_dom_sf"/>
</dbReference>
<organism evidence="14 15">
    <name type="scientific">Streptomyces jumonjinensis</name>
    <dbReference type="NCBI Taxonomy" id="1945"/>
    <lineage>
        <taxon>Bacteria</taxon>
        <taxon>Bacillati</taxon>
        <taxon>Actinomycetota</taxon>
        <taxon>Actinomycetes</taxon>
        <taxon>Kitasatosporales</taxon>
        <taxon>Streptomycetaceae</taxon>
        <taxon>Streptomyces</taxon>
    </lineage>
</organism>
<accession>A0A646K9B3</accession>
<comment type="function">
    <text evidence="12">Part of a stress-induced multi-chaperone system, it is involved in the recovery of the cell from heat-induced damage, in cooperation with DnaK, DnaJ and GrpE.</text>
</comment>
<evidence type="ECO:0000256" key="12">
    <source>
        <dbReference type="RuleBase" id="RU362034"/>
    </source>
</evidence>
<dbReference type="CDD" id="cd00009">
    <property type="entry name" value="AAA"/>
    <property type="match status" value="1"/>
</dbReference>
<dbReference type="Gene3D" id="1.10.8.60">
    <property type="match status" value="1"/>
</dbReference>
<dbReference type="PRINTS" id="PR00300">
    <property type="entry name" value="CLPPROTEASEA"/>
</dbReference>
<dbReference type="RefSeq" id="WP_153520533.1">
    <property type="nucleotide sequence ID" value="NZ_JBEPDZ010000016.1"/>
</dbReference>
<dbReference type="AlphaFoldDB" id="A0A646K9B3"/>
<feature type="domain" description="Clp R" evidence="13">
    <location>
        <begin position="3"/>
        <end position="151"/>
    </location>
</feature>
<keyword evidence="12" id="KW-0963">Cytoplasm</keyword>
<dbReference type="GO" id="GO:0016887">
    <property type="term" value="F:ATP hydrolysis activity"/>
    <property type="evidence" value="ECO:0007669"/>
    <property type="project" value="InterPro"/>
</dbReference>
<evidence type="ECO:0000256" key="8">
    <source>
        <dbReference type="ARBA" id="ARBA00023186"/>
    </source>
</evidence>
<proteinExistence type="inferred from homology"/>
<dbReference type="PROSITE" id="PS00870">
    <property type="entry name" value="CLPAB_1"/>
    <property type="match status" value="1"/>
</dbReference>
<dbReference type="Gene3D" id="3.40.50.300">
    <property type="entry name" value="P-loop containing nucleotide triphosphate hydrolases"/>
    <property type="match status" value="3"/>
</dbReference>
<dbReference type="Pfam" id="PF10431">
    <property type="entry name" value="ClpB_D2-small"/>
    <property type="match status" value="1"/>
</dbReference>
<feature type="coiled-coil region" evidence="12">
    <location>
        <begin position="87"/>
        <end position="114"/>
    </location>
</feature>
<evidence type="ECO:0000259" key="13">
    <source>
        <dbReference type="PROSITE" id="PS51903"/>
    </source>
</evidence>
<dbReference type="PROSITE" id="PS51903">
    <property type="entry name" value="CLP_R"/>
    <property type="match status" value="1"/>
</dbReference>
<keyword evidence="15" id="KW-1185">Reference proteome</keyword>
<dbReference type="NCBIfam" id="TIGR03346">
    <property type="entry name" value="chaperone_ClpB"/>
    <property type="match status" value="1"/>
</dbReference>
<comment type="similarity">
    <text evidence="2 11">Belongs to the ClpA/ClpB family.</text>
</comment>
<dbReference type="InterPro" id="IPR004176">
    <property type="entry name" value="Clp_R_N"/>
</dbReference>
<dbReference type="GO" id="GO:0034605">
    <property type="term" value="P:cellular response to heat"/>
    <property type="evidence" value="ECO:0007669"/>
    <property type="project" value="TreeGrafter"/>
</dbReference>
<keyword evidence="3 10" id="KW-0677">Repeat</keyword>
<dbReference type="InterPro" id="IPR041546">
    <property type="entry name" value="ClpA/ClpB_AAA_lid"/>
</dbReference>
<evidence type="ECO:0000313" key="15">
    <source>
        <dbReference type="Proteomes" id="UP000419138"/>
    </source>
</evidence>
<name>A0A646K9B3_STRJU</name>
<dbReference type="SUPFAM" id="SSF52540">
    <property type="entry name" value="P-loop containing nucleoside triphosphate hydrolases"/>
    <property type="match status" value="2"/>
</dbReference>
<dbReference type="Gene3D" id="1.10.1780.10">
    <property type="entry name" value="Clp, N-terminal domain"/>
    <property type="match status" value="1"/>
</dbReference>
<evidence type="ECO:0000256" key="2">
    <source>
        <dbReference type="ARBA" id="ARBA00008675"/>
    </source>
</evidence>
<dbReference type="PANTHER" id="PTHR11638:SF18">
    <property type="entry name" value="HEAT SHOCK PROTEIN 104"/>
    <property type="match status" value="1"/>
</dbReference>
<dbReference type="FunFam" id="3.40.50.300:FF:000010">
    <property type="entry name" value="Chaperone clpB 1, putative"/>
    <property type="match status" value="1"/>
</dbReference>
<evidence type="ECO:0000256" key="6">
    <source>
        <dbReference type="ARBA" id="ARBA00023016"/>
    </source>
</evidence>
<dbReference type="OrthoDB" id="9803641at2"/>
<dbReference type="InterPro" id="IPR028299">
    <property type="entry name" value="ClpA/B_CS2"/>
</dbReference>
<dbReference type="SUPFAM" id="SSF81923">
    <property type="entry name" value="Double Clp-N motif"/>
    <property type="match status" value="1"/>
</dbReference>
<gene>
    <name evidence="12 14" type="primary">clpB</name>
    <name evidence="14" type="ORF">FF041_00680</name>
</gene>
<dbReference type="CDD" id="cd19499">
    <property type="entry name" value="RecA-like_ClpB_Hsp104-like"/>
    <property type="match status" value="1"/>
</dbReference>
<dbReference type="InterPro" id="IPR017730">
    <property type="entry name" value="Chaperonin_ClpB"/>
</dbReference>
<sequence>MDMNRLTQKSQEALQEAQSTAVRLGQNEVDGEHLLLALLDQTDGLTARLLTAAGADTDALRRTVESDLAGRARTTGPGAAPGQVMVTQRLARLLDTAEREARRLKDEYVSTEHLVLALVDEGPAGAAGRRLAEQRVTRDSFLTALTGVRGNQRVVSPHPEAVYEALEKYGRDLVVEARTGRLDPVIGRDAEIRRVIQILSRKTKNNPVLIGEPGVGKTAIVEGLAQRIVRGDVPEGLRDKTVFSLDLSALVAGAKYRGEFEERLKAVLAEVKSAEGGILLFVDELHTVVGAGAAEGAMDAGNMLKPMLARGELHMIGATTLDEYRKHIESDAALERRFQTVLVDEPTVEDAISILRGIRERLEIFHGVKIQDGALVAAAELSHRYITDRFLPDKAIDLVDEACARLRTEIDSMPAELDELTRRATRLEIEEAALAEETDPASRTRLEDLRRELADLRGEADAKHAQWESERQAIRRVQELRQELEGARQEAEEAERAYDLNRAAQLRYGTVAELERRLAAEEEQLAVRQGETRLLREVVTAEEIAEIVSAWTGIPVTRLQEGERQKLLRLDEILRERVIGQDEAVQLVADAVIRARSGVRDPRRPIGSFIFLGPTGVGKTELAKTLAAALFDSESNMIRLDMSEYQERHTVSRLVGAPPGYVGYEEGGQLTEAVRRKPYSVVLFDEIEKAHADVFNTLLQVLDDGRITDAQGRTVDFRNTVVIMTSNLGSQYLLDDATAGGEIKPEVRDLVLGELNSHFRPEFLNRVDDIVLFHPLGLAQIERIVDLLLDELRRRLADQRIALALTEPARALIASEGYDPVYGARPLRRFISHEVETRIGRALLSGEAHEDGTVLVDAEEGELTVAFRDGPQDTS</sequence>
<dbReference type="FunFam" id="3.40.50.300:FF:000025">
    <property type="entry name" value="ATP-dependent Clp protease subunit"/>
    <property type="match status" value="1"/>
</dbReference>
<dbReference type="Pfam" id="PF00004">
    <property type="entry name" value="AAA"/>
    <property type="match status" value="1"/>
</dbReference>
<protein>
    <recommendedName>
        <fullName evidence="12">Chaperone protein ClpB</fullName>
    </recommendedName>
</protein>
<dbReference type="Pfam" id="PF02861">
    <property type="entry name" value="Clp_N"/>
    <property type="match status" value="1"/>
</dbReference>
<dbReference type="GO" id="GO:0042026">
    <property type="term" value="P:protein refolding"/>
    <property type="evidence" value="ECO:0007669"/>
    <property type="project" value="UniProtKB-UniRule"/>
</dbReference>
<dbReference type="Pfam" id="PF17871">
    <property type="entry name" value="AAA_lid_9"/>
    <property type="match status" value="1"/>
</dbReference>